<organism evidence="2 3">
    <name type="scientific">Prorocentrum cordatum</name>
    <dbReference type="NCBI Taxonomy" id="2364126"/>
    <lineage>
        <taxon>Eukaryota</taxon>
        <taxon>Sar</taxon>
        <taxon>Alveolata</taxon>
        <taxon>Dinophyceae</taxon>
        <taxon>Prorocentrales</taxon>
        <taxon>Prorocentraceae</taxon>
        <taxon>Prorocentrum</taxon>
    </lineage>
</organism>
<name>A0ABN9SVC3_9DINO</name>
<evidence type="ECO:0000256" key="1">
    <source>
        <dbReference type="SAM" id="MobiDB-lite"/>
    </source>
</evidence>
<dbReference type="Proteomes" id="UP001189429">
    <property type="component" value="Unassembled WGS sequence"/>
</dbReference>
<dbReference type="EMBL" id="CAUYUJ010013581">
    <property type="protein sequence ID" value="CAK0836468.1"/>
    <property type="molecule type" value="Genomic_DNA"/>
</dbReference>
<keyword evidence="3" id="KW-1185">Reference proteome</keyword>
<feature type="compositionally biased region" description="Low complexity" evidence="1">
    <location>
        <begin position="63"/>
        <end position="78"/>
    </location>
</feature>
<evidence type="ECO:0000313" key="2">
    <source>
        <dbReference type="EMBL" id="CAK0836468.1"/>
    </source>
</evidence>
<comment type="caution">
    <text evidence="2">The sequence shown here is derived from an EMBL/GenBank/DDBJ whole genome shotgun (WGS) entry which is preliminary data.</text>
</comment>
<feature type="compositionally biased region" description="Basic and acidic residues" evidence="1">
    <location>
        <begin position="102"/>
        <end position="120"/>
    </location>
</feature>
<accession>A0ABN9SVC3</accession>
<evidence type="ECO:0000313" key="3">
    <source>
        <dbReference type="Proteomes" id="UP001189429"/>
    </source>
</evidence>
<feature type="compositionally biased region" description="Basic residues" evidence="1">
    <location>
        <begin position="91"/>
        <end position="101"/>
    </location>
</feature>
<protein>
    <submittedName>
        <fullName evidence="2">Uncharacterized protein</fullName>
    </submittedName>
</protein>
<sequence length="242" mass="24125">MPVASAVPAMAAARGARGALSVSDGAALVAAAVRAAVLAKAPRRTVAAVARSAVSAVAFAAEAPPAAQPGGDGAANAGKQDPPPLTAAKVERRRRRRRRLAERRAAARAGRPDAADGDRGVRAVVGKAHGDAAASDVSLDDDSWADGVSRPAPLAAAAGGSGADCPGPSAAAGPAMLSDAVVGPSRPLVEDLSTLSREQLVAATFAHFEATGLSTDGFSSAVFEQLSDELLRTQLAMLRAEL</sequence>
<gene>
    <name evidence="2" type="ORF">PCOR1329_LOCUS32937</name>
</gene>
<proteinExistence type="predicted"/>
<reference evidence="2" key="1">
    <citation type="submission" date="2023-10" db="EMBL/GenBank/DDBJ databases">
        <authorList>
            <person name="Chen Y."/>
            <person name="Shah S."/>
            <person name="Dougan E. K."/>
            <person name="Thang M."/>
            <person name="Chan C."/>
        </authorList>
    </citation>
    <scope>NUCLEOTIDE SEQUENCE [LARGE SCALE GENOMIC DNA]</scope>
</reference>
<feature type="region of interest" description="Disordered" evidence="1">
    <location>
        <begin position="63"/>
        <end position="120"/>
    </location>
</feature>